<feature type="domain" description="Heparan-alpha-glucosaminide N-acetyltransferase catalytic" evidence="2">
    <location>
        <begin position="17"/>
        <end position="223"/>
    </location>
</feature>
<feature type="transmembrane region" description="Helical" evidence="1">
    <location>
        <begin position="198"/>
        <end position="216"/>
    </location>
</feature>
<feature type="transmembrane region" description="Helical" evidence="1">
    <location>
        <begin position="368"/>
        <end position="386"/>
    </location>
</feature>
<keyword evidence="1" id="KW-1133">Transmembrane helix</keyword>
<dbReference type="Proteomes" id="UP000523139">
    <property type="component" value="Unassembled WGS sequence"/>
</dbReference>
<feature type="transmembrane region" description="Helical" evidence="1">
    <location>
        <begin position="21"/>
        <end position="38"/>
    </location>
</feature>
<evidence type="ECO:0000313" key="4">
    <source>
        <dbReference type="Proteomes" id="UP000523139"/>
    </source>
</evidence>
<comment type="caution">
    <text evidence="3">The sequence shown here is derived from an EMBL/GenBank/DDBJ whole genome shotgun (WGS) entry which is preliminary data.</text>
</comment>
<dbReference type="InterPro" id="IPR052529">
    <property type="entry name" value="Bact_Transport_Assoc"/>
</dbReference>
<feature type="transmembrane region" description="Helical" evidence="1">
    <location>
        <begin position="50"/>
        <end position="74"/>
    </location>
</feature>
<dbReference type="InterPro" id="IPR012429">
    <property type="entry name" value="HGSNAT_cat"/>
</dbReference>
<dbReference type="Pfam" id="PF07786">
    <property type="entry name" value="HGSNAT_cat"/>
    <property type="match status" value="1"/>
</dbReference>
<organism evidence="3 4">
    <name type="scientific">Nesterenkonia sedimenti</name>
    <dbReference type="NCBI Taxonomy" id="1463632"/>
    <lineage>
        <taxon>Bacteria</taxon>
        <taxon>Bacillati</taxon>
        <taxon>Actinomycetota</taxon>
        <taxon>Actinomycetes</taxon>
        <taxon>Micrococcales</taxon>
        <taxon>Micrococcaceae</taxon>
        <taxon>Nesterenkonia</taxon>
    </lineage>
</organism>
<dbReference type="EMBL" id="JABAHY010000018">
    <property type="protein sequence ID" value="NLS10945.1"/>
    <property type="molecule type" value="Genomic_DNA"/>
</dbReference>
<keyword evidence="1" id="KW-0812">Transmembrane</keyword>
<keyword evidence="1" id="KW-0472">Membrane</keyword>
<dbReference type="RefSeq" id="WP_168888432.1">
    <property type="nucleotide sequence ID" value="NZ_JABAHY010000018.1"/>
</dbReference>
<feature type="transmembrane region" description="Helical" evidence="1">
    <location>
        <begin position="228"/>
        <end position="248"/>
    </location>
</feature>
<keyword evidence="4" id="KW-1185">Reference proteome</keyword>
<evidence type="ECO:0000313" key="3">
    <source>
        <dbReference type="EMBL" id="NLS10945.1"/>
    </source>
</evidence>
<evidence type="ECO:0000256" key="1">
    <source>
        <dbReference type="SAM" id="Phobius"/>
    </source>
</evidence>
<name>A0A7X8YEX4_9MICC</name>
<dbReference type="AlphaFoldDB" id="A0A7X8YEX4"/>
<reference evidence="3 4" key="1">
    <citation type="submission" date="2020-04" db="EMBL/GenBank/DDBJ databases">
        <title>Nesterenkonia sp. nov., isolated from marine sediment.</title>
        <authorList>
            <person name="Zhang G."/>
        </authorList>
    </citation>
    <scope>NUCLEOTIDE SEQUENCE [LARGE SCALE GENOMIC DNA]</scope>
    <source>
        <strain evidence="3 4">MY13</strain>
    </source>
</reference>
<dbReference type="PANTHER" id="PTHR30590:SF3">
    <property type="entry name" value="HYPOTHETICAL MEMBRANE SPANNING PROTEIN"/>
    <property type="match status" value="1"/>
</dbReference>
<feature type="transmembrane region" description="Helical" evidence="1">
    <location>
        <begin position="94"/>
        <end position="110"/>
    </location>
</feature>
<dbReference type="PANTHER" id="PTHR30590">
    <property type="entry name" value="INNER MEMBRANE PROTEIN"/>
    <property type="match status" value="1"/>
</dbReference>
<feature type="transmembrane region" description="Helical" evidence="1">
    <location>
        <begin position="325"/>
        <end position="348"/>
    </location>
</feature>
<evidence type="ECO:0000259" key="2">
    <source>
        <dbReference type="Pfam" id="PF07786"/>
    </source>
</evidence>
<feature type="transmembrane region" description="Helical" evidence="1">
    <location>
        <begin position="140"/>
        <end position="158"/>
    </location>
</feature>
<protein>
    <submittedName>
        <fullName evidence="3">DUF1624 domain-containing protein</fullName>
    </submittedName>
</protein>
<accession>A0A7X8YEX4</accession>
<sequence>MGRFRRSAGRTGSRGGRLWGVDAARGVALIGMMLVHVLTTTDDATGEPTWVGMIFSGRSAALFAVLAGVGIALLTGGSDPDRSNAEVSRDRKGLAIRAGLVVLIGLSAALLDAGVAVILVHYGLMFLLALPFLRLGAKSLFGLTAAWTALMPVVFWFAQNRLRDHEGALPADQRLWSSPALTDLARPQLLLQDLLLTGYYPLLLWPAFVFFGMAIGRLPLKRGITAQWLLLLGAGLAAGTYLVHWLAIQHTEVVTRIAASGNWSETEILGGLEVNDHFMPMVASEDWFLLATAHQGSPVGLLHHMGCAAAVLGLCLMAEKAKWLIAPLAGAGAMPLTLYVGHLVVLHFWRSDQQWIPAEFAELSAPMLAVWFVGGFLVLGLVKMLLRRRGPLEGLVYALSTTATR</sequence>
<proteinExistence type="predicted"/>
<gene>
    <name evidence="3" type="ORF">HGQ17_13265</name>
</gene>